<sequence length="205" mass="23303">MKKLLLFLAFATFVFLVGCSNSNSQEDIEKQAVEEPSKTENPKNTDEASNTEQSEDTEPTSSTSSSNSEELSQAFTEYMNEIVLLAPEEERIIGLYDSVTGVNYVNDEMIYNTLLNDVIPSYRQFIIDLEAIMPKNQEIRELHEMYIEAANIQYNSFTLMISALEEQNVDTITEANQGLDEARRILRDWLYGIEDLSQKTGVSLE</sequence>
<reference evidence="3 4" key="1">
    <citation type="submission" date="2018-12" db="EMBL/GenBank/DDBJ databases">
        <authorList>
            <person name="Yu L."/>
        </authorList>
    </citation>
    <scope>NUCLEOTIDE SEQUENCE [LARGE SCALE GENOMIC DNA]</scope>
    <source>
        <strain evidence="3 4">S5H2222</strain>
    </source>
</reference>
<dbReference type="Proteomes" id="UP000276349">
    <property type="component" value="Unassembled WGS sequence"/>
</dbReference>
<dbReference type="PROSITE" id="PS51257">
    <property type="entry name" value="PROKAR_LIPOPROTEIN"/>
    <property type="match status" value="1"/>
</dbReference>
<keyword evidence="2" id="KW-0732">Signal</keyword>
<feature type="compositionally biased region" description="Low complexity" evidence="1">
    <location>
        <begin position="59"/>
        <end position="71"/>
    </location>
</feature>
<evidence type="ECO:0000256" key="1">
    <source>
        <dbReference type="SAM" id="MobiDB-lite"/>
    </source>
</evidence>
<dbReference type="EMBL" id="RXNR01000060">
    <property type="protein sequence ID" value="RTQ89705.1"/>
    <property type="molecule type" value="Genomic_DNA"/>
</dbReference>
<feature type="signal peptide" evidence="2">
    <location>
        <begin position="1"/>
        <end position="24"/>
    </location>
</feature>
<dbReference type="AlphaFoldDB" id="A0A3S0JRT3"/>
<evidence type="ECO:0000313" key="4">
    <source>
        <dbReference type="Proteomes" id="UP000276349"/>
    </source>
</evidence>
<name>A0A3S0JRT3_9BACI</name>
<feature type="compositionally biased region" description="Basic and acidic residues" evidence="1">
    <location>
        <begin position="27"/>
        <end position="46"/>
    </location>
</feature>
<evidence type="ECO:0008006" key="5">
    <source>
        <dbReference type="Google" id="ProtNLM"/>
    </source>
</evidence>
<evidence type="ECO:0000313" key="3">
    <source>
        <dbReference type="EMBL" id="RTQ89705.1"/>
    </source>
</evidence>
<accession>A0A3S0JRT3</accession>
<proteinExistence type="predicted"/>
<feature type="chain" id="PRO_5038376963" description="Lipoprotein" evidence="2">
    <location>
        <begin position="25"/>
        <end position="205"/>
    </location>
</feature>
<gene>
    <name evidence="3" type="ORF">EKG35_16160</name>
</gene>
<dbReference type="RefSeq" id="WP_126295583.1">
    <property type="nucleotide sequence ID" value="NZ_CP155468.1"/>
</dbReference>
<organism evidence="3 4">
    <name type="scientific">Lysinibacillus telephonicus</name>
    <dbReference type="NCBI Taxonomy" id="1714840"/>
    <lineage>
        <taxon>Bacteria</taxon>
        <taxon>Bacillati</taxon>
        <taxon>Bacillota</taxon>
        <taxon>Bacilli</taxon>
        <taxon>Bacillales</taxon>
        <taxon>Bacillaceae</taxon>
        <taxon>Lysinibacillus</taxon>
    </lineage>
</organism>
<feature type="region of interest" description="Disordered" evidence="1">
    <location>
        <begin position="25"/>
        <end position="71"/>
    </location>
</feature>
<dbReference type="OrthoDB" id="1953267at2"/>
<protein>
    <recommendedName>
        <fullName evidence="5">Lipoprotein</fullName>
    </recommendedName>
</protein>
<keyword evidence="4" id="KW-1185">Reference proteome</keyword>
<evidence type="ECO:0000256" key="2">
    <source>
        <dbReference type="SAM" id="SignalP"/>
    </source>
</evidence>
<comment type="caution">
    <text evidence="3">The sequence shown here is derived from an EMBL/GenBank/DDBJ whole genome shotgun (WGS) entry which is preliminary data.</text>
</comment>